<dbReference type="EC" id="2.1.1.-" evidence="2"/>
<dbReference type="InterPro" id="IPR013216">
    <property type="entry name" value="Methyltransf_11"/>
</dbReference>
<organism evidence="2">
    <name type="scientific">Leptotrichia alba</name>
    <dbReference type="NCBI Taxonomy" id="3239304"/>
    <lineage>
        <taxon>Bacteria</taxon>
        <taxon>Fusobacteriati</taxon>
        <taxon>Fusobacteriota</taxon>
        <taxon>Fusobacteriia</taxon>
        <taxon>Fusobacteriales</taxon>
        <taxon>Leptotrichiaceae</taxon>
        <taxon>Leptotrichia</taxon>
    </lineage>
</organism>
<dbReference type="EMBL" id="CP165647">
    <property type="protein sequence ID" value="XDU62864.1"/>
    <property type="molecule type" value="Genomic_DNA"/>
</dbReference>
<dbReference type="Pfam" id="PF08241">
    <property type="entry name" value="Methyltransf_11"/>
    <property type="match status" value="1"/>
</dbReference>
<evidence type="ECO:0000313" key="2">
    <source>
        <dbReference type="EMBL" id="XDU62864.1"/>
    </source>
</evidence>
<accession>A0AB39V6G0</accession>
<protein>
    <submittedName>
        <fullName evidence="2">Class I SAM-dependent methyltransferase</fullName>
        <ecNumber evidence="2">2.1.1.-</ecNumber>
    </submittedName>
</protein>
<dbReference type="GO" id="GO:0032259">
    <property type="term" value="P:methylation"/>
    <property type="evidence" value="ECO:0007669"/>
    <property type="project" value="UniProtKB-KW"/>
</dbReference>
<sequence length="261" mass="29734">MPKQKVQKGNTEMSISQHWEKEKYEKNARFVSVYGEELIEWLNPQKDEYILDLGCGDGVLTKKITEYGCKVLGLDGSQKFVEAARKIGVEAVQGDAQNMKFENEFDAIFSNAALHWMTNPEKVMEGVSRALKKGGRFVAETGCKGNVGKIENAIFETVQKHNLKAKKCWFFPTPEEKTKLLEKYGLKVKRMITFSRPTLLPTGIKGWLQTFSAPALVNVPAEMHEKLIDEITEKVEKELERNENGQILADYVRLRFEAVKE</sequence>
<evidence type="ECO:0000259" key="1">
    <source>
        <dbReference type="Pfam" id="PF08241"/>
    </source>
</evidence>
<proteinExistence type="predicted"/>
<dbReference type="CDD" id="cd02440">
    <property type="entry name" value="AdoMet_MTases"/>
    <property type="match status" value="1"/>
</dbReference>
<name>A0AB39V6G0_9FUSO</name>
<dbReference type="InterPro" id="IPR029063">
    <property type="entry name" value="SAM-dependent_MTases_sf"/>
</dbReference>
<keyword evidence="2" id="KW-0489">Methyltransferase</keyword>
<dbReference type="AlphaFoldDB" id="A0AB39V6G0"/>
<dbReference type="GO" id="GO:0008757">
    <property type="term" value="F:S-adenosylmethionine-dependent methyltransferase activity"/>
    <property type="evidence" value="ECO:0007669"/>
    <property type="project" value="InterPro"/>
</dbReference>
<dbReference type="PANTHER" id="PTHR43861">
    <property type="entry name" value="TRANS-ACONITATE 2-METHYLTRANSFERASE-RELATED"/>
    <property type="match status" value="1"/>
</dbReference>
<reference evidence="2" key="1">
    <citation type="submission" date="2024-07" db="EMBL/GenBank/DDBJ databases">
        <authorList>
            <person name="Li X.-J."/>
            <person name="Wang X."/>
        </authorList>
    </citation>
    <scope>NUCLEOTIDE SEQUENCE</scope>
    <source>
        <strain evidence="2">HSP-536</strain>
    </source>
</reference>
<dbReference type="KEGG" id="lala:AB8B28_03155"/>
<feature type="domain" description="Methyltransferase type 11" evidence="1">
    <location>
        <begin position="51"/>
        <end position="138"/>
    </location>
</feature>
<dbReference type="SUPFAM" id="SSF53335">
    <property type="entry name" value="S-adenosyl-L-methionine-dependent methyltransferases"/>
    <property type="match status" value="1"/>
</dbReference>
<dbReference type="PANTHER" id="PTHR43861:SF1">
    <property type="entry name" value="TRANS-ACONITATE 2-METHYLTRANSFERASE"/>
    <property type="match status" value="1"/>
</dbReference>
<keyword evidence="2" id="KW-0808">Transferase</keyword>
<dbReference type="Gene3D" id="3.40.50.150">
    <property type="entry name" value="Vaccinia Virus protein VP39"/>
    <property type="match status" value="1"/>
</dbReference>
<gene>
    <name evidence="2" type="ORF">AB8B28_03155</name>
</gene>
<dbReference type="RefSeq" id="WP_369716750.1">
    <property type="nucleotide sequence ID" value="NZ_CP165647.1"/>
</dbReference>